<dbReference type="Proteomes" id="UP000193218">
    <property type="component" value="Unassembled WGS sequence"/>
</dbReference>
<evidence type="ECO:0000313" key="7">
    <source>
        <dbReference type="Proteomes" id="UP000193218"/>
    </source>
</evidence>
<evidence type="ECO:0000256" key="4">
    <source>
        <dbReference type="ARBA" id="ARBA00038054"/>
    </source>
</evidence>
<dbReference type="OrthoDB" id="298012at2759"/>
<proteinExistence type="inferred from homology"/>
<dbReference type="Gene3D" id="2.30.110.10">
    <property type="entry name" value="Electron Transport, Fmn-binding Protein, Chain A"/>
    <property type="match status" value="1"/>
</dbReference>
<dbReference type="EMBL" id="NBSH01000002">
    <property type="protein sequence ID" value="ORX40251.1"/>
    <property type="molecule type" value="Genomic_DNA"/>
</dbReference>
<dbReference type="InterPro" id="IPR002563">
    <property type="entry name" value="Flavin_Rdtase-like_dom"/>
</dbReference>
<organism evidence="6 7">
    <name type="scientific">Kockovaella imperatae</name>
    <dbReference type="NCBI Taxonomy" id="4999"/>
    <lineage>
        <taxon>Eukaryota</taxon>
        <taxon>Fungi</taxon>
        <taxon>Dikarya</taxon>
        <taxon>Basidiomycota</taxon>
        <taxon>Agaricomycotina</taxon>
        <taxon>Tremellomycetes</taxon>
        <taxon>Tremellales</taxon>
        <taxon>Cuniculitremaceae</taxon>
        <taxon>Kockovaella</taxon>
    </lineage>
</organism>
<gene>
    <name evidence="6" type="ORF">BD324DRAFT_617068</name>
</gene>
<dbReference type="STRING" id="4999.A0A1Y1UQD3"/>
<keyword evidence="3" id="KW-0288">FMN</keyword>
<keyword evidence="7" id="KW-1185">Reference proteome</keyword>
<dbReference type="GeneID" id="33556683"/>
<dbReference type="SMART" id="SM00903">
    <property type="entry name" value="Flavin_Reduct"/>
    <property type="match status" value="1"/>
</dbReference>
<name>A0A1Y1UQD3_9TREE</name>
<protein>
    <recommendedName>
        <fullName evidence="5">Flavin reductase like domain-containing protein</fullName>
    </recommendedName>
</protein>
<dbReference type="GO" id="GO:0010181">
    <property type="term" value="F:FMN binding"/>
    <property type="evidence" value="ECO:0007669"/>
    <property type="project" value="InterPro"/>
</dbReference>
<evidence type="ECO:0000259" key="5">
    <source>
        <dbReference type="SMART" id="SM00903"/>
    </source>
</evidence>
<dbReference type="SUPFAM" id="SSF50475">
    <property type="entry name" value="FMN-binding split barrel"/>
    <property type="match status" value="1"/>
</dbReference>
<feature type="domain" description="Flavin reductase like" evidence="5">
    <location>
        <begin position="112"/>
        <end position="279"/>
    </location>
</feature>
<dbReference type="RefSeq" id="XP_021874036.1">
    <property type="nucleotide sequence ID" value="XM_022014875.1"/>
</dbReference>
<comment type="caution">
    <text evidence="6">The sequence shown here is derived from an EMBL/GenBank/DDBJ whole genome shotgun (WGS) entry which is preliminary data.</text>
</comment>
<evidence type="ECO:0000256" key="3">
    <source>
        <dbReference type="ARBA" id="ARBA00022643"/>
    </source>
</evidence>
<evidence type="ECO:0000256" key="1">
    <source>
        <dbReference type="ARBA" id="ARBA00001917"/>
    </source>
</evidence>
<reference evidence="6 7" key="1">
    <citation type="submission" date="2017-03" db="EMBL/GenBank/DDBJ databases">
        <title>Widespread Adenine N6-methylation of Active Genes in Fungi.</title>
        <authorList>
            <consortium name="DOE Joint Genome Institute"/>
            <person name="Mondo S.J."/>
            <person name="Dannebaum R.O."/>
            <person name="Kuo R.C."/>
            <person name="Louie K.B."/>
            <person name="Bewick A.J."/>
            <person name="Labutti K."/>
            <person name="Haridas S."/>
            <person name="Kuo A."/>
            <person name="Salamov A."/>
            <person name="Ahrendt S.R."/>
            <person name="Lau R."/>
            <person name="Bowen B.P."/>
            <person name="Lipzen A."/>
            <person name="Sullivan W."/>
            <person name="Andreopoulos W.B."/>
            <person name="Clum A."/>
            <person name="Lindquist E."/>
            <person name="Daum C."/>
            <person name="Northen T.R."/>
            <person name="Ramamoorthy G."/>
            <person name="Schmitz R.J."/>
            <person name="Gryganskyi A."/>
            <person name="Culley D."/>
            <person name="Magnuson J."/>
            <person name="James T.Y."/>
            <person name="O'Malley M.A."/>
            <person name="Stajich J.E."/>
            <person name="Spatafora J.W."/>
            <person name="Visel A."/>
            <person name="Grigoriev I.V."/>
        </authorList>
    </citation>
    <scope>NUCLEOTIDE SEQUENCE [LARGE SCALE GENOMIC DNA]</scope>
    <source>
        <strain evidence="6 7">NRRL Y-17943</strain>
    </source>
</reference>
<keyword evidence="2" id="KW-0285">Flavoprotein</keyword>
<dbReference type="PANTHER" id="PTHR33798">
    <property type="entry name" value="FLAVOPROTEIN OXYGENASE"/>
    <property type="match status" value="1"/>
</dbReference>
<dbReference type="Pfam" id="PF01613">
    <property type="entry name" value="Flavin_Reduct"/>
    <property type="match status" value="1"/>
</dbReference>
<comment type="similarity">
    <text evidence="4">Belongs to the flavoredoxin family.</text>
</comment>
<sequence>MSVRRADVTKSGNSGHLPYQQTGICSSLSLSLFHQLITTMAPHIPFKEAEASRPPFDRKAELHYTQTPDPNWKLGQGVNDLPGADKFKSQEGWRAIDPEQMEGPAMYKMMISAIVPRPIALVSSMDDKGVGNLAPFSYFNMVSSSPPVIMISVAANPQTTDGLKDTASNIKHLKEFCVSIISEPFVEAANMTSAAAPREVEEWEVSGLTKRDSKMVKPPHVGESAFSMECRLEHWYDVKKDDGKIASTVILGRVLQFHGKEFVFDPNDPDRIMAEELRAVSRLGGISYGRTLQMTELPRATNWDDVKAEMKNA</sequence>
<dbReference type="InterPro" id="IPR012349">
    <property type="entry name" value="Split_barrel_FMN-bd"/>
</dbReference>
<comment type="cofactor">
    <cofactor evidence="1">
        <name>FMN</name>
        <dbReference type="ChEBI" id="CHEBI:58210"/>
    </cofactor>
</comment>
<evidence type="ECO:0000313" key="6">
    <source>
        <dbReference type="EMBL" id="ORX40251.1"/>
    </source>
</evidence>
<dbReference type="PANTHER" id="PTHR33798:SF5">
    <property type="entry name" value="FLAVIN REDUCTASE LIKE DOMAIN-CONTAINING PROTEIN"/>
    <property type="match status" value="1"/>
</dbReference>
<dbReference type="InParanoid" id="A0A1Y1UQD3"/>
<dbReference type="AlphaFoldDB" id="A0A1Y1UQD3"/>
<accession>A0A1Y1UQD3</accession>
<evidence type="ECO:0000256" key="2">
    <source>
        <dbReference type="ARBA" id="ARBA00022630"/>
    </source>
</evidence>